<organism evidence="1 2">
    <name type="scientific">Clostridium perfringens</name>
    <dbReference type="NCBI Taxonomy" id="1502"/>
    <lineage>
        <taxon>Bacteria</taxon>
        <taxon>Bacillati</taxon>
        <taxon>Bacillota</taxon>
        <taxon>Clostridia</taxon>
        <taxon>Eubacteriales</taxon>
        <taxon>Clostridiaceae</taxon>
        <taxon>Clostridium</taxon>
    </lineage>
</organism>
<name>A0A2X3EC63_CLOPF</name>
<protein>
    <submittedName>
        <fullName evidence="1">Uncharacterized protein</fullName>
    </submittedName>
</protein>
<accession>A0A2X3EC63</accession>
<sequence>MKINKTLIKLYRDGNEEKIKKYCDDLYKEINTELYVYEHIECSMKLCTYIILETLKNKKTESSNVLIIARNFLVVSLERLKFGELDLKIENDFFYKFNKRSINVRIKIIMEAIEILWCLYKMDINNIVECFHKNFKKIGNINTYRIEHSDSLLEVIYDDFMSIEDCGKEIECIIYE</sequence>
<dbReference type="EMBL" id="UAWO01000002">
    <property type="protein sequence ID" value="SQC08230.1"/>
    <property type="molecule type" value="Genomic_DNA"/>
</dbReference>
<gene>
    <name evidence="1" type="ORF">NCTC8081_02150</name>
</gene>
<dbReference type="Proteomes" id="UP000250234">
    <property type="component" value="Unassembled WGS sequence"/>
</dbReference>
<evidence type="ECO:0000313" key="1">
    <source>
        <dbReference type="EMBL" id="SQC08230.1"/>
    </source>
</evidence>
<evidence type="ECO:0000313" key="2">
    <source>
        <dbReference type="Proteomes" id="UP000250234"/>
    </source>
</evidence>
<proteinExistence type="predicted"/>
<reference evidence="1 2" key="1">
    <citation type="submission" date="2018-06" db="EMBL/GenBank/DDBJ databases">
        <authorList>
            <consortium name="Pathogen Informatics"/>
            <person name="Doyle S."/>
        </authorList>
    </citation>
    <scope>NUCLEOTIDE SEQUENCE [LARGE SCALE GENOMIC DNA]</scope>
    <source>
        <strain evidence="1 2">NCTC8081</strain>
    </source>
</reference>
<dbReference type="RefSeq" id="WP_110034986.1">
    <property type="nucleotide sequence ID" value="NZ_CABEEO010000004.1"/>
</dbReference>
<dbReference type="AlphaFoldDB" id="A0A2X3EC63"/>